<reference evidence="1" key="1">
    <citation type="submission" date="2021-04" db="EMBL/GenBank/DDBJ databases">
        <authorList>
            <person name="Chebbi M.A.C M."/>
        </authorList>
    </citation>
    <scope>NUCLEOTIDE SEQUENCE</scope>
</reference>
<gene>
    <name evidence="1" type="ORF">HICCMSTLAB_LOCUS1546</name>
</gene>
<name>A0A8J2EDJ6_COTCN</name>
<evidence type="ECO:0000313" key="2">
    <source>
        <dbReference type="Proteomes" id="UP000786811"/>
    </source>
</evidence>
<comment type="caution">
    <text evidence="1">The sequence shown here is derived from an EMBL/GenBank/DDBJ whole genome shotgun (WGS) entry which is preliminary data.</text>
</comment>
<sequence>MAQHNLIGAFKNLVETIAVSYADLLGAQLIDDEHRERCLRVCNETIEYFNTILLDPGTTIQVRRSVQAHINQLNWFADQFSRLRN</sequence>
<dbReference type="AlphaFoldDB" id="A0A8J2EDJ6"/>
<keyword evidence="2" id="KW-1185">Reference proteome</keyword>
<evidence type="ECO:0000313" key="1">
    <source>
        <dbReference type="EMBL" id="CAG5075392.1"/>
    </source>
</evidence>
<organism evidence="1 2">
    <name type="scientific">Cotesia congregata</name>
    <name type="common">Parasitoid wasp</name>
    <name type="synonym">Apanteles congregatus</name>
    <dbReference type="NCBI Taxonomy" id="51543"/>
    <lineage>
        <taxon>Eukaryota</taxon>
        <taxon>Metazoa</taxon>
        <taxon>Ecdysozoa</taxon>
        <taxon>Arthropoda</taxon>
        <taxon>Hexapoda</taxon>
        <taxon>Insecta</taxon>
        <taxon>Pterygota</taxon>
        <taxon>Neoptera</taxon>
        <taxon>Endopterygota</taxon>
        <taxon>Hymenoptera</taxon>
        <taxon>Apocrita</taxon>
        <taxon>Ichneumonoidea</taxon>
        <taxon>Braconidae</taxon>
        <taxon>Microgastrinae</taxon>
        <taxon>Cotesia</taxon>
    </lineage>
</organism>
<protein>
    <submittedName>
        <fullName evidence="1">Uncharacterized protein</fullName>
    </submittedName>
</protein>
<proteinExistence type="predicted"/>
<dbReference type="EMBL" id="CAJNRD030001116">
    <property type="protein sequence ID" value="CAG5075392.1"/>
    <property type="molecule type" value="Genomic_DNA"/>
</dbReference>
<accession>A0A8J2EDJ6</accession>
<dbReference type="Proteomes" id="UP000786811">
    <property type="component" value="Unassembled WGS sequence"/>
</dbReference>